<evidence type="ECO:0000313" key="2">
    <source>
        <dbReference type="Proteomes" id="UP000054729"/>
    </source>
</evidence>
<accession>A0A0W1AMN7</accession>
<dbReference type="EMBL" id="LNZB01000009">
    <property type="protein sequence ID" value="KTD82596.1"/>
    <property type="molecule type" value="Genomic_DNA"/>
</dbReference>
<protein>
    <submittedName>
        <fullName evidence="1">Uncharacterized protein</fullName>
    </submittedName>
</protein>
<dbReference type="PATRIC" id="fig|66969.6.peg.562"/>
<sequence>MWRVGFNYVRRNMSRNLTKTLSEIPIDLRSATDVYVTGKPSERHYSLIAGYRSAILLGRKRFTGAIQTEIGRTIITIAHEDDRVLTRVIPTEPAAQAMVVCHTQKKQNRGIEVNEFLIISKEQTPKVLSTSNRDLDRHLRKQRNLTRVERQDPDEAIVSTDTVVGEVVIDIAGPYFGGNPTHFLPRTLEEAIYPDATLFTTRSINDYRDIREEIESHGPRISGHKNMLFVKDEDGNYKTVPLESRVFVNSTLHRGMKKGPDGNYHPTTCYTAGSSLVNHSKSSIVQRHDGSTIQTISILTNATADVLGHWVLSGANQLLGVNRENMSGLKKMYSKRGVIETLVVHQGAGRWLNNLSLFATGTPFDMTTITIHRDKEGNPLNIMVHKRTKPWPANESLIELKGPDGKTQFVLYDSLIPTSGFWRCLTVGKLTTPIMSESMIQGSIHEGQLGEITDPELLEDMRSQNEKGRYTFGELLGEHVPISMLLSAAGCNRTDERARVTLVSKTGEFDNDKIIRDFIEQDPRSMEYYFCGRAARVLAENLDKAFEANYTLWDENESVRNLWSIVTSATPMYEDLEQCIKKYATVINEVMQDPVEIERMNEQMKWAKEAYDTTMVYARTLAQ</sequence>
<name>A0A0W1AMN7_9GAMM</name>
<proteinExistence type="predicted"/>
<keyword evidence="2" id="KW-1185">Reference proteome</keyword>
<dbReference type="AlphaFoldDB" id="A0A0W1AMN7"/>
<gene>
    <name evidence="1" type="ORF">Lwal_0525</name>
</gene>
<dbReference type="Proteomes" id="UP000054729">
    <property type="component" value="Unassembled WGS sequence"/>
</dbReference>
<comment type="caution">
    <text evidence="1">The sequence shown here is derived from an EMBL/GenBank/DDBJ whole genome shotgun (WGS) entry which is preliminary data.</text>
</comment>
<reference evidence="1 2" key="1">
    <citation type="submission" date="2015-11" db="EMBL/GenBank/DDBJ databases">
        <title>Genomic analysis of 38 Legionella species identifies large and diverse effector repertoires.</title>
        <authorList>
            <person name="Burstein D."/>
            <person name="Amaro F."/>
            <person name="Zusman T."/>
            <person name="Lifshitz Z."/>
            <person name="Cohen O."/>
            <person name="Gilbert J.A."/>
            <person name="Pupko T."/>
            <person name="Shuman H.A."/>
            <person name="Segal G."/>
        </authorList>
    </citation>
    <scope>NUCLEOTIDE SEQUENCE [LARGE SCALE GENOMIC DNA]</scope>
    <source>
        <strain evidence="1 2">ATCC 51914</strain>
    </source>
</reference>
<evidence type="ECO:0000313" key="1">
    <source>
        <dbReference type="EMBL" id="KTD82596.1"/>
    </source>
</evidence>
<organism evidence="1 2">
    <name type="scientific">Legionella waltersii</name>
    <dbReference type="NCBI Taxonomy" id="66969"/>
    <lineage>
        <taxon>Bacteria</taxon>
        <taxon>Pseudomonadati</taxon>
        <taxon>Pseudomonadota</taxon>
        <taxon>Gammaproteobacteria</taxon>
        <taxon>Legionellales</taxon>
        <taxon>Legionellaceae</taxon>
        <taxon>Legionella</taxon>
    </lineage>
</organism>